<name>A0AAN6G3F7_9BASI</name>
<keyword evidence="2" id="KW-1185">Reference proteome</keyword>
<dbReference type="EMBL" id="JAPDMQ010001155">
    <property type="protein sequence ID" value="KAK0518839.1"/>
    <property type="molecule type" value="Genomic_DNA"/>
</dbReference>
<reference evidence="1" key="1">
    <citation type="journal article" date="2023" name="PhytoFront">
        <title>Draft Genome Resources of Seven Strains of Tilletia horrida, Causal Agent of Kernel Smut of Rice.</title>
        <authorList>
            <person name="Khanal S."/>
            <person name="Antony Babu S."/>
            <person name="Zhou X.G."/>
        </authorList>
    </citation>
    <scope>NUCLEOTIDE SEQUENCE</scope>
    <source>
        <strain evidence="1">TX3</strain>
    </source>
</reference>
<accession>A0AAN6G3F7</accession>
<sequence>MSDTTCQLSIFLANYAHCWGMGYGSEEVRANDVCDARTRFGMYSKVAPHEDVWVLSNSYCGHWEHHGL</sequence>
<dbReference type="Proteomes" id="UP001176521">
    <property type="component" value="Unassembled WGS sequence"/>
</dbReference>
<gene>
    <name evidence="1" type="ORF">OC842_007661</name>
</gene>
<dbReference type="AlphaFoldDB" id="A0AAN6G3F7"/>
<protein>
    <submittedName>
        <fullName evidence="1">Uncharacterized protein</fullName>
    </submittedName>
</protein>
<comment type="caution">
    <text evidence="1">The sequence shown here is derived from an EMBL/GenBank/DDBJ whole genome shotgun (WGS) entry which is preliminary data.</text>
</comment>
<proteinExistence type="predicted"/>
<organism evidence="1 2">
    <name type="scientific">Tilletia horrida</name>
    <dbReference type="NCBI Taxonomy" id="155126"/>
    <lineage>
        <taxon>Eukaryota</taxon>
        <taxon>Fungi</taxon>
        <taxon>Dikarya</taxon>
        <taxon>Basidiomycota</taxon>
        <taxon>Ustilaginomycotina</taxon>
        <taxon>Exobasidiomycetes</taxon>
        <taxon>Tilletiales</taxon>
        <taxon>Tilletiaceae</taxon>
        <taxon>Tilletia</taxon>
    </lineage>
</organism>
<evidence type="ECO:0000313" key="1">
    <source>
        <dbReference type="EMBL" id="KAK0518839.1"/>
    </source>
</evidence>
<evidence type="ECO:0000313" key="2">
    <source>
        <dbReference type="Proteomes" id="UP001176521"/>
    </source>
</evidence>